<accession>A0AB37AHA5</accession>
<sequence length="80" mass="8972">MPTTDRIGRAELIARFVDLELVEDGARYIVGAGDRRAGQRGTLIAVLRFRHDGGFEVVLQLDNGKLDSFSFMQLFPELPH</sequence>
<dbReference type="AlphaFoldDB" id="A0AB37AHA5"/>
<organism evidence="1 2">
    <name type="scientific">Burkholderia multivorans</name>
    <dbReference type="NCBI Taxonomy" id="87883"/>
    <lineage>
        <taxon>Bacteria</taxon>
        <taxon>Pseudomonadati</taxon>
        <taxon>Pseudomonadota</taxon>
        <taxon>Betaproteobacteria</taxon>
        <taxon>Burkholderiales</taxon>
        <taxon>Burkholderiaceae</taxon>
        <taxon>Burkholderia</taxon>
        <taxon>Burkholderia cepacia complex</taxon>
    </lineage>
</organism>
<dbReference type="Proteomes" id="UP000237811">
    <property type="component" value="Unassembled WGS sequence"/>
</dbReference>
<comment type="caution">
    <text evidence="1">The sequence shown here is derived from an EMBL/GenBank/DDBJ whole genome shotgun (WGS) entry which is preliminary data.</text>
</comment>
<gene>
    <name evidence="1" type="ORF">C6P99_32400</name>
</gene>
<protein>
    <submittedName>
        <fullName evidence="1">Uncharacterized protein</fullName>
    </submittedName>
</protein>
<proteinExistence type="predicted"/>
<evidence type="ECO:0000313" key="1">
    <source>
        <dbReference type="EMBL" id="PRE39246.1"/>
    </source>
</evidence>
<dbReference type="EMBL" id="PVFR01000096">
    <property type="protein sequence ID" value="PRE39246.1"/>
    <property type="molecule type" value="Genomic_DNA"/>
</dbReference>
<evidence type="ECO:0000313" key="2">
    <source>
        <dbReference type="Proteomes" id="UP000237811"/>
    </source>
</evidence>
<reference evidence="1 2" key="1">
    <citation type="submission" date="2018-03" db="EMBL/GenBank/DDBJ databases">
        <authorList>
            <person name="Nguyen K."/>
            <person name="Fouts D."/>
            <person name="Sutton G."/>
        </authorList>
    </citation>
    <scope>NUCLEOTIDE SEQUENCE [LARGE SCALE GENOMIC DNA]</scope>
    <source>
        <strain evidence="1 2">AU14328</strain>
    </source>
</reference>
<dbReference type="RefSeq" id="WP_105778723.1">
    <property type="nucleotide sequence ID" value="NZ_CADFGT010000010.1"/>
</dbReference>
<name>A0AB37AHA5_9BURK</name>